<evidence type="ECO:0000313" key="3">
    <source>
        <dbReference type="Proteomes" id="UP001140949"/>
    </source>
</evidence>
<protein>
    <submittedName>
        <fullName evidence="2">Caffeoylshikimate esterase</fullName>
    </submittedName>
</protein>
<name>A0AAX6F719_IRIPA</name>
<feature type="compositionally biased region" description="Low complexity" evidence="1">
    <location>
        <begin position="11"/>
        <end position="35"/>
    </location>
</feature>
<evidence type="ECO:0000256" key="1">
    <source>
        <dbReference type="SAM" id="MobiDB-lite"/>
    </source>
</evidence>
<gene>
    <name evidence="2" type="ORF">M6B38_151615</name>
</gene>
<feature type="region of interest" description="Disordered" evidence="1">
    <location>
        <begin position="116"/>
        <end position="151"/>
    </location>
</feature>
<reference evidence="2" key="2">
    <citation type="submission" date="2023-04" db="EMBL/GenBank/DDBJ databases">
        <authorList>
            <person name="Bruccoleri R.E."/>
            <person name="Oakeley E.J."/>
            <person name="Faust A.-M."/>
            <person name="Dessus-Babus S."/>
            <person name="Altorfer M."/>
            <person name="Burckhardt D."/>
            <person name="Oertli M."/>
            <person name="Naumann U."/>
            <person name="Petersen F."/>
            <person name="Wong J."/>
        </authorList>
    </citation>
    <scope>NUCLEOTIDE SEQUENCE</scope>
    <source>
        <strain evidence="2">GSM-AAB239-AS_SAM_17_03QT</strain>
        <tissue evidence="2">Leaf</tissue>
    </source>
</reference>
<feature type="region of interest" description="Disordered" evidence="1">
    <location>
        <begin position="165"/>
        <end position="246"/>
    </location>
</feature>
<organism evidence="2 3">
    <name type="scientific">Iris pallida</name>
    <name type="common">Sweet iris</name>
    <dbReference type="NCBI Taxonomy" id="29817"/>
    <lineage>
        <taxon>Eukaryota</taxon>
        <taxon>Viridiplantae</taxon>
        <taxon>Streptophyta</taxon>
        <taxon>Embryophyta</taxon>
        <taxon>Tracheophyta</taxon>
        <taxon>Spermatophyta</taxon>
        <taxon>Magnoliopsida</taxon>
        <taxon>Liliopsida</taxon>
        <taxon>Asparagales</taxon>
        <taxon>Iridaceae</taxon>
        <taxon>Iridoideae</taxon>
        <taxon>Irideae</taxon>
        <taxon>Iris</taxon>
    </lineage>
</organism>
<dbReference type="EMBL" id="JANAVB010031417">
    <property type="protein sequence ID" value="KAJ6811969.1"/>
    <property type="molecule type" value="Genomic_DNA"/>
</dbReference>
<evidence type="ECO:0000313" key="2">
    <source>
        <dbReference type="EMBL" id="KAJ6811969.1"/>
    </source>
</evidence>
<dbReference type="Proteomes" id="UP001140949">
    <property type="component" value="Unassembled WGS sequence"/>
</dbReference>
<accession>A0AAX6F719</accession>
<feature type="compositionally biased region" description="Basic and acidic residues" evidence="1">
    <location>
        <begin position="183"/>
        <end position="213"/>
    </location>
</feature>
<feature type="region of interest" description="Disordered" evidence="1">
    <location>
        <begin position="1"/>
        <end position="37"/>
    </location>
</feature>
<dbReference type="AlphaFoldDB" id="A0AAX6F719"/>
<proteinExistence type="predicted"/>
<feature type="compositionally biased region" description="Acidic residues" evidence="1">
    <location>
        <begin position="167"/>
        <end position="176"/>
    </location>
</feature>
<keyword evidence="3" id="KW-1185">Reference proteome</keyword>
<sequence>MTSETKVNIDPSLPSSPVVNSVVPATTGSSSTTTTVPNGPFVDPPPHVRQHPLAVLLRLPLHKRVQHPFVEDDLLVLARRPLVQHPRPLRRRHPVLRPVHHQERRRHLGELRPHVLAHPRDLPHGPHPRPPRVPPRVRRDHPQLPGVAYGLPDHVVLRHRLPRVGGAEEEAEEEEAGAGGLHVLRDHEEGRGEDEPRPEPRRGLEVDEGRHQPAEGLAEEEGRDLARGGAGFADGAEEGEGGGGDGVEVAEVAAEAVGAAVAEEVGDVDGVAPGGEGDGDLLEEPAGVGAVAVGHEDEGLGVVVGAGAEGAEGLGEEALAGGGREVGLAVAHSLRRVVLGLVGLVAPKILCRHFPHFPTSGMMSNKPIVGCL</sequence>
<reference evidence="2" key="1">
    <citation type="journal article" date="2023" name="GigaByte">
        <title>Genome assembly of the bearded iris, Iris pallida Lam.</title>
        <authorList>
            <person name="Bruccoleri R.E."/>
            <person name="Oakeley E.J."/>
            <person name="Faust A.M.E."/>
            <person name="Altorfer M."/>
            <person name="Dessus-Babus S."/>
            <person name="Burckhardt D."/>
            <person name="Oertli M."/>
            <person name="Naumann U."/>
            <person name="Petersen F."/>
            <person name="Wong J."/>
        </authorList>
    </citation>
    <scope>NUCLEOTIDE SEQUENCE</scope>
    <source>
        <strain evidence="2">GSM-AAB239-AS_SAM_17_03QT</strain>
    </source>
</reference>
<feature type="compositionally biased region" description="Basic residues" evidence="1">
    <location>
        <begin position="126"/>
        <end position="139"/>
    </location>
</feature>
<comment type="caution">
    <text evidence="2">The sequence shown here is derived from an EMBL/GenBank/DDBJ whole genome shotgun (WGS) entry which is preliminary data.</text>
</comment>